<keyword evidence="2" id="KW-0378">Hydrolase</keyword>
<accession>A0ABC8LND0</accession>
<reference evidence="6 7" key="1">
    <citation type="submission" date="2022-03" db="EMBL/GenBank/DDBJ databases">
        <authorList>
            <person name="Macdonald S."/>
            <person name="Ahmed S."/>
            <person name="Newling K."/>
        </authorList>
    </citation>
    <scope>NUCLEOTIDE SEQUENCE [LARGE SCALE GENOMIC DNA]</scope>
</reference>
<sequence length="178" mass="19551">MGAVCSLLRRHGSNARGTGDDPNGEDDLIARMKAAEKSLAAKKKEEPSFELSGKLPEETNRYRGDVFILMREDEASLESLGCPMHVAKSVSQHARLGSILVRGGSRIRAQEDSLNNSIGMVVGTRGRILQHSEEGNMVYGDIAYLVLYEADTMFDRGFGPDIRKFLAPLKHCALKTND</sequence>
<keyword evidence="7" id="KW-1185">Reference proteome</keyword>
<keyword evidence="3" id="KW-0347">Helicase</keyword>
<dbReference type="GO" id="GO:0004386">
    <property type="term" value="F:helicase activity"/>
    <property type="evidence" value="ECO:0007669"/>
    <property type="project" value="UniProtKB-KW"/>
</dbReference>
<dbReference type="GO" id="GO:0016787">
    <property type="term" value="F:hydrolase activity"/>
    <property type="evidence" value="ECO:0007669"/>
    <property type="project" value="UniProtKB-KW"/>
</dbReference>
<evidence type="ECO:0000259" key="5">
    <source>
        <dbReference type="Pfam" id="PF00270"/>
    </source>
</evidence>
<gene>
    <name evidence="6" type="ORF">ERUC_LOCUS37500</name>
</gene>
<dbReference type="Proteomes" id="UP001642260">
    <property type="component" value="Unassembled WGS sequence"/>
</dbReference>
<comment type="caution">
    <text evidence="6">The sequence shown here is derived from an EMBL/GenBank/DDBJ whole genome shotgun (WGS) entry which is preliminary data.</text>
</comment>
<feature type="domain" description="DEAD/DEAH-box helicase" evidence="5">
    <location>
        <begin position="87"/>
        <end position="170"/>
    </location>
</feature>
<protein>
    <recommendedName>
        <fullName evidence="5">DEAD/DEAH-box helicase domain-containing protein</fullName>
    </recommendedName>
</protein>
<keyword evidence="1" id="KW-0547">Nucleotide-binding</keyword>
<dbReference type="InterPro" id="IPR027417">
    <property type="entry name" value="P-loop_NTPase"/>
</dbReference>
<organism evidence="6 7">
    <name type="scientific">Eruca vesicaria subsp. sativa</name>
    <name type="common">Garden rocket</name>
    <name type="synonym">Eruca sativa</name>
    <dbReference type="NCBI Taxonomy" id="29727"/>
    <lineage>
        <taxon>Eukaryota</taxon>
        <taxon>Viridiplantae</taxon>
        <taxon>Streptophyta</taxon>
        <taxon>Embryophyta</taxon>
        <taxon>Tracheophyta</taxon>
        <taxon>Spermatophyta</taxon>
        <taxon>Magnoliopsida</taxon>
        <taxon>eudicotyledons</taxon>
        <taxon>Gunneridae</taxon>
        <taxon>Pentapetalae</taxon>
        <taxon>rosids</taxon>
        <taxon>malvids</taxon>
        <taxon>Brassicales</taxon>
        <taxon>Brassicaceae</taxon>
        <taxon>Brassiceae</taxon>
        <taxon>Eruca</taxon>
    </lineage>
</organism>
<dbReference type="SUPFAM" id="SSF52540">
    <property type="entry name" value="P-loop containing nucleoside triphosphate hydrolases"/>
    <property type="match status" value="1"/>
</dbReference>
<evidence type="ECO:0000256" key="4">
    <source>
        <dbReference type="ARBA" id="ARBA00022840"/>
    </source>
</evidence>
<name>A0ABC8LND0_ERUVS</name>
<evidence type="ECO:0000256" key="1">
    <source>
        <dbReference type="ARBA" id="ARBA00022741"/>
    </source>
</evidence>
<evidence type="ECO:0000313" key="7">
    <source>
        <dbReference type="Proteomes" id="UP001642260"/>
    </source>
</evidence>
<dbReference type="Gene3D" id="3.40.50.300">
    <property type="entry name" value="P-loop containing nucleotide triphosphate hydrolases"/>
    <property type="match status" value="1"/>
</dbReference>
<dbReference type="AlphaFoldDB" id="A0ABC8LND0"/>
<dbReference type="PANTHER" id="PTHR47960">
    <property type="entry name" value="DEAD-BOX ATP-DEPENDENT RNA HELICASE 50"/>
    <property type="match status" value="1"/>
</dbReference>
<keyword evidence="4" id="KW-0067">ATP-binding</keyword>
<evidence type="ECO:0000313" key="6">
    <source>
        <dbReference type="EMBL" id="CAH8385017.1"/>
    </source>
</evidence>
<proteinExistence type="predicted"/>
<dbReference type="InterPro" id="IPR011545">
    <property type="entry name" value="DEAD/DEAH_box_helicase_dom"/>
</dbReference>
<dbReference type="GO" id="GO:0005524">
    <property type="term" value="F:ATP binding"/>
    <property type="evidence" value="ECO:0007669"/>
    <property type="project" value="UniProtKB-KW"/>
</dbReference>
<evidence type="ECO:0000256" key="3">
    <source>
        <dbReference type="ARBA" id="ARBA00022806"/>
    </source>
</evidence>
<dbReference type="Pfam" id="PF00270">
    <property type="entry name" value="DEAD"/>
    <property type="match status" value="1"/>
</dbReference>
<dbReference type="EMBL" id="CAKOAT010641821">
    <property type="protein sequence ID" value="CAH8385017.1"/>
    <property type="molecule type" value="Genomic_DNA"/>
</dbReference>
<evidence type="ECO:0000256" key="2">
    <source>
        <dbReference type="ARBA" id="ARBA00022801"/>
    </source>
</evidence>